<organism evidence="2 3">
    <name type="scientific">Aspergillus lucknowensis</name>
    <dbReference type="NCBI Taxonomy" id="176173"/>
    <lineage>
        <taxon>Eukaryota</taxon>
        <taxon>Fungi</taxon>
        <taxon>Dikarya</taxon>
        <taxon>Ascomycota</taxon>
        <taxon>Pezizomycotina</taxon>
        <taxon>Eurotiomycetes</taxon>
        <taxon>Eurotiomycetidae</taxon>
        <taxon>Eurotiales</taxon>
        <taxon>Aspergillaceae</taxon>
        <taxon>Aspergillus</taxon>
        <taxon>Aspergillus subgen. Nidulantes</taxon>
    </lineage>
</organism>
<name>A0ABR4LS46_9EURO</name>
<evidence type="ECO:0000313" key="2">
    <source>
        <dbReference type="EMBL" id="KAL2867363.1"/>
    </source>
</evidence>
<keyword evidence="1" id="KW-0812">Transmembrane</keyword>
<protein>
    <recommendedName>
        <fullName evidence="4">Secreted protein</fullName>
    </recommendedName>
</protein>
<keyword evidence="3" id="KW-1185">Reference proteome</keyword>
<sequence>MRPWGFVWVVFTVFWSGGRWYLDAGRGPGTLYPLMLDTSKREESARSRHLIHCPSRSGEYTVLLEDGLPNHPIHGASANA</sequence>
<evidence type="ECO:0008006" key="4">
    <source>
        <dbReference type="Google" id="ProtNLM"/>
    </source>
</evidence>
<accession>A0ABR4LS46</accession>
<feature type="transmembrane region" description="Helical" evidence="1">
    <location>
        <begin position="6"/>
        <end position="22"/>
    </location>
</feature>
<reference evidence="2 3" key="1">
    <citation type="submission" date="2024-07" db="EMBL/GenBank/DDBJ databases">
        <title>Section-level genome sequencing and comparative genomics of Aspergillus sections Usti and Cavernicolus.</title>
        <authorList>
            <consortium name="Lawrence Berkeley National Laboratory"/>
            <person name="Nybo J.L."/>
            <person name="Vesth T.C."/>
            <person name="Theobald S."/>
            <person name="Frisvad J.C."/>
            <person name="Larsen T.O."/>
            <person name="Kjaerboelling I."/>
            <person name="Rothschild-Mancinelli K."/>
            <person name="Lyhne E.K."/>
            <person name="Kogle M.E."/>
            <person name="Barry K."/>
            <person name="Clum A."/>
            <person name="Na H."/>
            <person name="Ledsgaard L."/>
            <person name="Lin J."/>
            <person name="Lipzen A."/>
            <person name="Kuo A."/>
            <person name="Riley R."/>
            <person name="Mondo S."/>
            <person name="Labutti K."/>
            <person name="Haridas S."/>
            <person name="Pangalinan J."/>
            <person name="Salamov A.A."/>
            <person name="Simmons B.A."/>
            <person name="Magnuson J.K."/>
            <person name="Chen J."/>
            <person name="Drula E."/>
            <person name="Henrissat B."/>
            <person name="Wiebenga A."/>
            <person name="Lubbers R.J."/>
            <person name="Gomes A.C."/>
            <person name="Macurrencykelacurrency M.R."/>
            <person name="Stajich J."/>
            <person name="Grigoriev I.V."/>
            <person name="Mortensen U.H."/>
            <person name="De Vries R.P."/>
            <person name="Baker S.E."/>
            <person name="Andersen M.R."/>
        </authorList>
    </citation>
    <scope>NUCLEOTIDE SEQUENCE [LARGE SCALE GENOMIC DNA]</scope>
    <source>
        <strain evidence="2 3">CBS 449.75</strain>
    </source>
</reference>
<keyword evidence="1" id="KW-0472">Membrane</keyword>
<proteinExistence type="predicted"/>
<dbReference type="Proteomes" id="UP001610432">
    <property type="component" value="Unassembled WGS sequence"/>
</dbReference>
<dbReference type="GeneID" id="98144148"/>
<keyword evidence="1" id="KW-1133">Transmembrane helix</keyword>
<dbReference type="EMBL" id="JBFXLQ010000019">
    <property type="protein sequence ID" value="KAL2867363.1"/>
    <property type="molecule type" value="Genomic_DNA"/>
</dbReference>
<evidence type="ECO:0000313" key="3">
    <source>
        <dbReference type="Proteomes" id="UP001610432"/>
    </source>
</evidence>
<evidence type="ECO:0000256" key="1">
    <source>
        <dbReference type="SAM" id="Phobius"/>
    </source>
</evidence>
<comment type="caution">
    <text evidence="2">The sequence shown here is derived from an EMBL/GenBank/DDBJ whole genome shotgun (WGS) entry which is preliminary data.</text>
</comment>
<gene>
    <name evidence="2" type="ORF">BJX67DRAFT_352969</name>
</gene>
<dbReference type="RefSeq" id="XP_070886342.1">
    <property type="nucleotide sequence ID" value="XM_071029076.1"/>
</dbReference>